<evidence type="ECO:0000313" key="2">
    <source>
        <dbReference type="EMBL" id="CAL5036308.1"/>
    </source>
</evidence>
<dbReference type="InterPro" id="IPR035513">
    <property type="entry name" value="Invertase/methylesterase_inhib"/>
</dbReference>
<dbReference type="Proteomes" id="UP001497457">
    <property type="component" value="Chromosome 34rd"/>
</dbReference>
<dbReference type="Gene3D" id="1.20.140.40">
    <property type="entry name" value="Invertase/pectin methylesterase inhibitor family protein"/>
    <property type="match status" value="1"/>
</dbReference>
<keyword evidence="1" id="KW-0812">Transmembrane</keyword>
<evidence type="ECO:0000313" key="4">
    <source>
        <dbReference type="Proteomes" id="UP001497457"/>
    </source>
</evidence>
<name>A0ABC9DCG7_9POAL</name>
<dbReference type="SUPFAM" id="SSF101148">
    <property type="entry name" value="Plant invertase/pectin methylesterase inhibitor"/>
    <property type="match status" value="1"/>
</dbReference>
<proteinExistence type="predicted"/>
<evidence type="ECO:0008006" key="5">
    <source>
        <dbReference type="Google" id="ProtNLM"/>
    </source>
</evidence>
<reference evidence="2 4" key="2">
    <citation type="submission" date="2024-10" db="EMBL/GenBank/DDBJ databases">
        <authorList>
            <person name="Ryan C."/>
        </authorList>
    </citation>
    <scope>NUCLEOTIDE SEQUENCE [LARGE SCALE GENOMIC DNA]</scope>
</reference>
<dbReference type="AlphaFoldDB" id="A0ABC9DCG7"/>
<sequence>MGQCIATCLLLELGRLMAAATLWTTSSSLAAVLLLAAAAAFFSGADGKTTTADGGDLVTKTCADIMSHDWGWLSDDEKFCESRLRLDKKRSAAAKHPRDLALISMDLAQRAVADADAKVGAVLAGHHSNDTALTLRHCRLDYAAVASAIPVCRAMVDGYNKQKQQLAPNDYFDCARRLRRDATECWFRVIVTPDIKKLVLKEIEEALQRIELVGAMLEEMLGIVINDHEPPRWI</sequence>
<organism evidence="2 4">
    <name type="scientific">Urochloa decumbens</name>
    <dbReference type="NCBI Taxonomy" id="240449"/>
    <lineage>
        <taxon>Eukaryota</taxon>
        <taxon>Viridiplantae</taxon>
        <taxon>Streptophyta</taxon>
        <taxon>Embryophyta</taxon>
        <taxon>Tracheophyta</taxon>
        <taxon>Spermatophyta</taxon>
        <taxon>Magnoliopsida</taxon>
        <taxon>Liliopsida</taxon>
        <taxon>Poales</taxon>
        <taxon>Poaceae</taxon>
        <taxon>PACMAD clade</taxon>
        <taxon>Panicoideae</taxon>
        <taxon>Panicodae</taxon>
        <taxon>Paniceae</taxon>
        <taxon>Melinidinae</taxon>
        <taxon>Urochloa</taxon>
    </lineage>
</organism>
<keyword evidence="1" id="KW-1133">Transmembrane helix</keyword>
<gene>
    <name evidence="2" type="ORF">URODEC1_LOCUS83878</name>
    <name evidence="3" type="ORF">URODEC1_LOCUS88618</name>
</gene>
<keyword evidence="4" id="KW-1185">Reference proteome</keyword>
<evidence type="ECO:0000256" key="1">
    <source>
        <dbReference type="SAM" id="Phobius"/>
    </source>
</evidence>
<dbReference type="EMBL" id="OZ075144">
    <property type="protein sequence ID" value="CAL5045053.1"/>
    <property type="molecule type" value="Genomic_DNA"/>
</dbReference>
<protein>
    <recommendedName>
        <fullName evidence="5">Pectinesterase inhibitor domain-containing protein</fullName>
    </recommendedName>
</protein>
<accession>A0ABC9DCG7</accession>
<feature type="transmembrane region" description="Helical" evidence="1">
    <location>
        <begin position="28"/>
        <end position="45"/>
    </location>
</feature>
<dbReference type="EMBL" id="OZ075143">
    <property type="protein sequence ID" value="CAL5036308.1"/>
    <property type="molecule type" value="Genomic_DNA"/>
</dbReference>
<reference evidence="4" key="1">
    <citation type="submission" date="2024-06" db="EMBL/GenBank/DDBJ databases">
        <authorList>
            <person name="Ryan C."/>
        </authorList>
    </citation>
    <scope>NUCLEOTIDE SEQUENCE [LARGE SCALE GENOMIC DNA]</scope>
</reference>
<dbReference type="Proteomes" id="UP001497457">
    <property type="component" value="Chromosome 33rd"/>
</dbReference>
<evidence type="ECO:0000313" key="3">
    <source>
        <dbReference type="EMBL" id="CAL5045053.1"/>
    </source>
</evidence>
<keyword evidence="1" id="KW-0472">Membrane</keyword>